<reference evidence="2 3" key="1">
    <citation type="submission" date="2016-11" db="EMBL/GenBank/DDBJ databases">
        <authorList>
            <person name="Jaros S."/>
            <person name="Januszkiewicz K."/>
            <person name="Wedrychowicz H."/>
        </authorList>
    </citation>
    <scope>NUCLEOTIDE SEQUENCE [LARGE SCALE GENOMIC DNA]</scope>
    <source>
        <strain evidence="2 3">DSM 14214</strain>
    </source>
</reference>
<keyword evidence="1" id="KW-0812">Transmembrane</keyword>
<keyword evidence="1" id="KW-0472">Membrane</keyword>
<dbReference type="AlphaFoldDB" id="A0A1M6TF23"/>
<dbReference type="EMBL" id="FRAH01000033">
    <property type="protein sequence ID" value="SHK55541.1"/>
    <property type="molecule type" value="Genomic_DNA"/>
</dbReference>
<gene>
    <name evidence="2" type="ORF">SAMN02745138_01929</name>
</gene>
<feature type="transmembrane region" description="Helical" evidence="1">
    <location>
        <begin position="20"/>
        <end position="41"/>
    </location>
</feature>
<proteinExistence type="predicted"/>
<dbReference type="Proteomes" id="UP000183975">
    <property type="component" value="Unassembled WGS sequence"/>
</dbReference>
<organism evidence="2 3">
    <name type="scientific">Anaerotignum lactatifermentans DSM 14214</name>
    <dbReference type="NCBI Taxonomy" id="1121323"/>
    <lineage>
        <taxon>Bacteria</taxon>
        <taxon>Bacillati</taxon>
        <taxon>Bacillota</taxon>
        <taxon>Clostridia</taxon>
        <taxon>Lachnospirales</taxon>
        <taxon>Anaerotignaceae</taxon>
        <taxon>Anaerotignum</taxon>
    </lineage>
</organism>
<evidence type="ECO:0000313" key="3">
    <source>
        <dbReference type="Proteomes" id="UP000183975"/>
    </source>
</evidence>
<protein>
    <submittedName>
        <fullName evidence="2">Uncharacterized protein</fullName>
    </submittedName>
</protein>
<evidence type="ECO:0000313" key="2">
    <source>
        <dbReference type="EMBL" id="SHK55541.1"/>
    </source>
</evidence>
<evidence type="ECO:0000256" key="1">
    <source>
        <dbReference type="SAM" id="Phobius"/>
    </source>
</evidence>
<sequence>MKNERASKNIKGGLCMKKKLSIIVVILLLLCGGYYFGLGLIPATDVGISDFKVSEKQDQITVYTFVLSSVGYTRTVKDVSDDPKKMKLQFYPAFGGINGSIGAKYEFDLPLSPECKEIYVLLYDDYKLLIAKNPTTGEWEMV</sequence>
<accession>A0A1M6TF23</accession>
<keyword evidence="1" id="KW-1133">Transmembrane helix</keyword>
<name>A0A1M6TF23_9FIRM</name>
<keyword evidence="3" id="KW-1185">Reference proteome</keyword>